<dbReference type="AlphaFoldDB" id="A0A2M8ELP1"/>
<keyword evidence="7" id="KW-0067">ATP-binding</keyword>
<dbReference type="CDD" id="cd00075">
    <property type="entry name" value="HATPase"/>
    <property type="match status" value="1"/>
</dbReference>
<evidence type="ECO:0000256" key="6">
    <source>
        <dbReference type="ARBA" id="ARBA00022777"/>
    </source>
</evidence>
<dbReference type="GO" id="GO:0005524">
    <property type="term" value="F:ATP binding"/>
    <property type="evidence" value="ECO:0007669"/>
    <property type="project" value="UniProtKB-KW"/>
</dbReference>
<evidence type="ECO:0000313" key="10">
    <source>
        <dbReference type="EMBL" id="PJC23635.1"/>
    </source>
</evidence>
<dbReference type="SUPFAM" id="SSF55874">
    <property type="entry name" value="ATPase domain of HSP90 chaperone/DNA topoisomerase II/histidine kinase"/>
    <property type="match status" value="1"/>
</dbReference>
<keyword evidence="8" id="KW-0902">Two-component regulatory system</keyword>
<dbReference type="SMART" id="SM00387">
    <property type="entry name" value="HATPase_c"/>
    <property type="match status" value="1"/>
</dbReference>
<dbReference type="Gene3D" id="3.30.565.10">
    <property type="entry name" value="Histidine kinase-like ATPase, C-terminal domain"/>
    <property type="match status" value="1"/>
</dbReference>
<dbReference type="EC" id="2.7.13.3" evidence="2"/>
<dbReference type="InterPro" id="IPR005467">
    <property type="entry name" value="His_kinase_dom"/>
</dbReference>
<keyword evidence="3" id="KW-0597">Phosphoprotein</keyword>
<dbReference type="Pfam" id="PF02518">
    <property type="entry name" value="HATPase_c"/>
    <property type="match status" value="1"/>
</dbReference>
<comment type="catalytic activity">
    <reaction evidence="1">
        <text>ATP + protein L-histidine = ADP + protein N-phospho-L-histidine.</text>
        <dbReference type="EC" id="2.7.13.3"/>
    </reaction>
</comment>
<dbReference type="PRINTS" id="PR00344">
    <property type="entry name" value="BCTRLSENSOR"/>
</dbReference>
<dbReference type="InterPro" id="IPR003594">
    <property type="entry name" value="HATPase_dom"/>
</dbReference>
<evidence type="ECO:0000256" key="8">
    <source>
        <dbReference type="ARBA" id="ARBA00023012"/>
    </source>
</evidence>
<accession>A0A2M8ELP1</accession>
<evidence type="ECO:0000259" key="9">
    <source>
        <dbReference type="PROSITE" id="PS50109"/>
    </source>
</evidence>
<evidence type="ECO:0000256" key="7">
    <source>
        <dbReference type="ARBA" id="ARBA00022840"/>
    </source>
</evidence>
<evidence type="ECO:0000256" key="1">
    <source>
        <dbReference type="ARBA" id="ARBA00000085"/>
    </source>
</evidence>
<feature type="domain" description="Histidine kinase" evidence="9">
    <location>
        <begin position="10"/>
        <end position="222"/>
    </location>
</feature>
<dbReference type="PANTHER" id="PTHR43065:SF10">
    <property type="entry name" value="PEROXIDE STRESS-ACTIVATED HISTIDINE KINASE MAK3"/>
    <property type="match status" value="1"/>
</dbReference>
<comment type="caution">
    <text evidence="10">The sequence shown here is derived from an EMBL/GenBank/DDBJ whole genome shotgun (WGS) entry which is preliminary data.</text>
</comment>
<evidence type="ECO:0000256" key="4">
    <source>
        <dbReference type="ARBA" id="ARBA00022679"/>
    </source>
</evidence>
<keyword evidence="6" id="KW-0418">Kinase</keyword>
<dbReference type="GO" id="GO:0004673">
    <property type="term" value="F:protein histidine kinase activity"/>
    <property type="evidence" value="ECO:0007669"/>
    <property type="project" value="UniProtKB-EC"/>
</dbReference>
<dbReference type="PANTHER" id="PTHR43065">
    <property type="entry name" value="SENSOR HISTIDINE KINASE"/>
    <property type="match status" value="1"/>
</dbReference>
<reference evidence="11" key="1">
    <citation type="submission" date="2017-09" db="EMBL/GenBank/DDBJ databases">
        <title>Depth-based differentiation of microbial function through sediment-hosted aquifers and enrichment of novel symbionts in the deep terrestrial subsurface.</title>
        <authorList>
            <person name="Probst A.J."/>
            <person name="Ladd B."/>
            <person name="Jarett J.K."/>
            <person name="Geller-Mcgrath D.E."/>
            <person name="Sieber C.M.K."/>
            <person name="Emerson J.B."/>
            <person name="Anantharaman K."/>
            <person name="Thomas B.C."/>
            <person name="Malmstrom R."/>
            <person name="Stieglmeier M."/>
            <person name="Klingl A."/>
            <person name="Woyke T."/>
            <person name="Ryan C.M."/>
            <person name="Banfield J.F."/>
        </authorList>
    </citation>
    <scope>NUCLEOTIDE SEQUENCE [LARGE SCALE GENOMIC DNA]</scope>
</reference>
<gene>
    <name evidence="10" type="ORF">CO058_02655</name>
</gene>
<dbReference type="EMBL" id="PFSJ01000019">
    <property type="protein sequence ID" value="PJC23635.1"/>
    <property type="molecule type" value="Genomic_DNA"/>
</dbReference>
<organism evidence="10 11">
    <name type="scientific">candidate division WWE3 bacterium CG_4_9_14_0_2_um_filter_35_11</name>
    <dbReference type="NCBI Taxonomy" id="1975077"/>
    <lineage>
        <taxon>Bacteria</taxon>
        <taxon>Katanobacteria</taxon>
    </lineage>
</organism>
<dbReference type="InterPro" id="IPR036890">
    <property type="entry name" value="HATPase_C_sf"/>
</dbReference>
<dbReference type="GO" id="GO:0000160">
    <property type="term" value="P:phosphorelay signal transduction system"/>
    <property type="evidence" value="ECO:0007669"/>
    <property type="project" value="UniProtKB-KW"/>
</dbReference>
<protein>
    <recommendedName>
        <fullName evidence="2">histidine kinase</fullName>
        <ecNumber evidence="2">2.7.13.3</ecNumber>
    </recommendedName>
</protein>
<sequence length="224" mass="24720">MRKSSSKSDEILHDIKSPLTSAIISCECLLDLKNRNLNFDSQNVLENLSDIHESLGYIKELVSVAPVGKNKNEEFGVNDAISSVCGNFKKNNFIYRFGNEHFLHGNKLKFKRVICNLFKNSIEAGGKDVWIIVAVKMVDSGRSKESVVIEIKDNGPGIPQGILKDVFKNGFSTKGELNNNCGLGLYICKSIIEKDFGGKITVKSNVGENHGTIFTIRVAPKKQG</sequence>
<evidence type="ECO:0000256" key="3">
    <source>
        <dbReference type="ARBA" id="ARBA00022553"/>
    </source>
</evidence>
<evidence type="ECO:0000256" key="5">
    <source>
        <dbReference type="ARBA" id="ARBA00022741"/>
    </source>
</evidence>
<keyword evidence="4" id="KW-0808">Transferase</keyword>
<dbReference type="PROSITE" id="PS50109">
    <property type="entry name" value="HIS_KIN"/>
    <property type="match status" value="1"/>
</dbReference>
<dbReference type="InterPro" id="IPR004358">
    <property type="entry name" value="Sig_transdc_His_kin-like_C"/>
</dbReference>
<proteinExistence type="predicted"/>
<keyword evidence="5" id="KW-0547">Nucleotide-binding</keyword>
<dbReference type="Proteomes" id="UP000229756">
    <property type="component" value="Unassembled WGS sequence"/>
</dbReference>
<evidence type="ECO:0000313" key="11">
    <source>
        <dbReference type="Proteomes" id="UP000229756"/>
    </source>
</evidence>
<evidence type="ECO:0000256" key="2">
    <source>
        <dbReference type="ARBA" id="ARBA00012438"/>
    </source>
</evidence>
<name>A0A2M8ELP1_UNCKA</name>